<dbReference type="GO" id="GO:0046921">
    <property type="term" value="F:alpha-(1-&gt;6)-fucosyltransferase activity"/>
    <property type="evidence" value="ECO:0007669"/>
    <property type="project" value="TreeGrafter"/>
</dbReference>
<dbReference type="EMBL" id="UIGY01000024">
    <property type="protein sequence ID" value="SUZ08534.1"/>
    <property type="molecule type" value="Genomic_DNA"/>
</dbReference>
<dbReference type="Proteomes" id="UP000053110">
    <property type="component" value="Unassembled WGS sequence"/>
</dbReference>
<evidence type="ECO:0000313" key="1">
    <source>
        <dbReference type="EMBL" id="EPQ66347.1"/>
    </source>
</evidence>
<dbReference type="HOGENOM" id="CLU_035511_0_0_1"/>
<organism evidence="2">
    <name type="scientific">Blumeria graminis f. sp. tritici 96224</name>
    <dbReference type="NCBI Taxonomy" id="1268274"/>
    <lineage>
        <taxon>Eukaryota</taxon>
        <taxon>Fungi</taxon>
        <taxon>Dikarya</taxon>
        <taxon>Ascomycota</taxon>
        <taxon>Pezizomycotina</taxon>
        <taxon>Leotiomycetes</taxon>
        <taxon>Erysiphales</taxon>
        <taxon>Erysiphaceae</taxon>
        <taxon>Blumeria</taxon>
    </lineage>
</organism>
<name>A0A061HKD2_BLUGR</name>
<gene>
    <name evidence="1" type="ORF">BGT96224_3114</name>
    <name evidence="2" type="ORF">BGT96224V2_LOCUS1681</name>
</gene>
<sequence length="611" mass="69116">MAPTLNLIQTLGNSMVLAARKLPMSQKREDSDYHDHDQQLRSPSTPCNSRFCVSNIVSLPLSPVLPSLVRPRSKEILTSKYRRQLKVAAWLISIFIITYHSLHEAKHFTTVTGWAALRGSKDEAVRGAYRPDFPSPVILNIHGQLKWTISIKPGEAFPLAPRQYAEICNQSLQTAEDVANLHGHLYLPSIIPTKSGNIDPNFIDVREVMELGIFPDSPKNLKPSDEFPLREGVDELTRLPVCNKTMTYLLESSDAGLGSTLMMLWTAYGLAREEGRDFFVDDSRWAYGRYTQMFQPPPKPPCKLPPYYEILPYPAHTRHLVLSAATATYTFEAFSPDLEGLRQKDSLHLQRRIFSLARIGYEALFHLTTQDQAYVDDRVKFFKEDIAILGPENLNATVIGIHVRHGDRRPLESPYKDSYIPLYRYVDKAEDSARSIFHRQSIDIESSDTALNKSIIILASDDPDVYLSEEFEQAFRAQEKVNLASRPASKTASQQPAIHKFVGASVGWEGGFFASMFWNLGKRLSRLPREETEVHEVQHLVSAESLKLRELVARTYLMDLAVLGKASDKIICTVSCMSCRLLGIMMGWEKAIDQRGWVNIDGESGWIGMNW</sequence>
<dbReference type="AlphaFoldDB" id="A0A061HKD2"/>
<dbReference type="PANTHER" id="PTHR13132">
    <property type="entry name" value="ALPHA- 1,6 -FUCOSYLTRANSFERASE"/>
    <property type="match status" value="1"/>
</dbReference>
<dbReference type="GO" id="GO:0006487">
    <property type="term" value="P:protein N-linked glycosylation"/>
    <property type="evidence" value="ECO:0007669"/>
    <property type="project" value="TreeGrafter"/>
</dbReference>
<proteinExistence type="predicted"/>
<reference evidence="2" key="3">
    <citation type="submission" date="2018-07" db="EMBL/GenBank/DDBJ databases">
        <authorList>
            <person name="Quirk P.G."/>
            <person name="Krulwich T.A."/>
        </authorList>
    </citation>
    <scope>NUCLEOTIDE SEQUENCE</scope>
    <source>
        <strain evidence="2">96224</strain>
    </source>
</reference>
<dbReference type="PANTHER" id="PTHR13132:SF29">
    <property type="entry name" value="ALPHA-(1,6)-FUCOSYLTRANSFERASE"/>
    <property type="match status" value="1"/>
</dbReference>
<protein>
    <submittedName>
        <fullName evidence="2">Bgt-3114</fullName>
    </submittedName>
</protein>
<reference evidence="3" key="1">
    <citation type="journal article" date="2013" name="Nat. Genet.">
        <title>The wheat powdery mildew genome shows the unique evolution of an obligate biotroph.</title>
        <authorList>
            <person name="Wicker T."/>
            <person name="Oberhaensli S."/>
            <person name="Parlange F."/>
            <person name="Buchmann J.P."/>
            <person name="Shatalina M."/>
            <person name="Roffler S."/>
            <person name="Ben-David R."/>
            <person name="Dolezel J."/>
            <person name="Simkova H."/>
            <person name="Schulze-Lefert P."/>
            <person name="Spanu P.D."/>
            <person name="Bruggmann R."/>
            <person name="Amselem J."/>
            <person name="Quesneville H."/>
            <person name="Ver Loren van Themaat E."/>
            <person name="Paape T."/>
            <person name="Shimizu K.K."/>
            <person name="Keller B."/>
        </authorList>
    </citation>
    <scope>NUCLEOTIDE SEQUENCE [LARGE SCALE GENOMIC DNA]</scope>
    <source>
        <strain evidence="3">96224</strain>
    </source>
</reference>
<accession>A0A061HKD2</accession>
<dbReference type="EMBL" id="KE374997">
    <property type="protein sequence ID" value="EPQ66347.1"/>
    <property type="molecule type" value="Genomic_DNA"/>
</dbReference>
<reference evidence="1" key="2">
    <citation type="submission" date="2013-01" db="EMBL/GenBank/DDBJ databases">
        <title>The wheat powdery mildew genome reveals unique evolution of an obligate biotroph.</title>
        <authorList>
            <person name="Oberhaensli S."/>
            <person name="Wicker T."/>
            <person name="Keller B."/>
        </authorList>
    </citation>
    <scope>NUCLEOTIDE SEQUENCE</scope>
    <source>
        <strain evidence="1">96224</strain>
    </source>
</reference>
<evidence type="ECO:0000313" key="2">
    <source>
        <dbReference type="EMBL" id="SUZ08534.1"/>
    </source>
</evidence>
<dbReference type="OrthoDB" id="2392789at2759"/>
<evidence type="ECO:0000313" key="3">
    <source>
        <dbReference type="Proteomes" id="UP000053110"/>
    </source>
</evidence>